<feature type="domain" description="RDRP core" evidence="3">
    <location>
        <begin position="246"/>
        <end position="908"/>
    </location>
</feature>
<keyword evidence="5" id="KW-1185">Reference proteome</keyword>
<proteinExistence type="inferred from homology"/>
<comment type="caution">
    <text evidence="4">The sequence shown here is derived from an EMBL/GenBank/DDBJ whole genome shotgun (WGS) entry which is preliminary data.</text>
</comment>
<comment type="similarity">
    <text evidence="1">Belongs to the RdRP family.</text>
</comment>
<dbReference type="AlphaFoldDB" id="A0A369KC52"/>
<dbReference type="GO" id="GO:0003723">
    <property type="term" value="F:RNA binding"/>
    <property type="evidence" value="ECO:0007669"/>
    <property type="project" value="UniProtKB-KW"/>
</dbReference>
<keyword evidence="1" id="KW-0694">RNA-binding</keyword>
<dbReference type="Proteomes" id="UP000076154">
    <property type="component" value="Unassembled WGS sequence"/>
</dbReference>
<dbReference type="GO" id="GO:0030422">
    <property type="term" value="P:siRNA processing"/>
    <property type="evidence" value="ECO:0007669"/>
    <property type="project" value="TreeGrafter"/>
</dbReference>
<feature type="region of interest" description="Disordered" evidence="2">
    <location>
        <begin position="553"/>
        <end position="576"/>
    </location>
</feature>
<dbReference type="STRING" id="39966.A0A369KC52"/>
<dbReference type="PANTHER" id="PTHR23079:SF55">
    <property type="entry name" value="RNA-DIRECTED RNA POLYMERASE"/>
    <property type="match status" value="1"/>
</dbReference>
<dbReference type="PANTHER" id="PTHR23079">
    <property type="entry name" value="RNA-DEPENDENT RNA POLYMERASE"/>
    <property type="match status" value="1"/>
</dbReference>
<feature type="compositionally biased region" description="Basic and acidic residues" evidence="2">
    <location>
        <begin position="553"/>
        <end position="564"/>
    </location>
</feature>
<keyword evidence="1" id="KW-0548">Nucleotidyltransferase</keyword>
<name>A0A369KC52_HYPMA</name>
<dbReference type="Pfam" id="PF05183">
    <property type="entry name" value="RdRP"/>
    <property type="match status" value="1"/>
</dbReference>
<dbReference type="EMBL" id="LUEZ02000005">
    <property type="protein sequence ID" value="RDB30447.1"/>
    <property type="molecule type" value="Genomic_DNA"/>
</dbReference>
<dbReference type="GO" id="GO:0031380">
    <property type="term" value="C:nuclear RNA-directed RNA polymerase complex"/>
    <property type="evidence" value="ECO:0007669"/>
    <property type="project" value="TreeGrafter"/>
</dbReference>
<evidence type="ECO:0000256" key="2">
    <source>
        <dbReference type="SAM" id="MobiDB-lite"/>
    </source>
</evidence>
<keyword evidence="1 4" id="KW-0696">RNA-directed RNA polymerase</keyword>
<dbReference type="EC" id="2.7.7.48" evidence="1"/>
<dbReference type="OrthoDB" id="10055769at2759"/>
<evidence type="ECO:0000259" key="3">
    <source>
        <dbReference type="Pfam" id="PF05183"/>
    </source>
</evidence>
<reference evidence="4" key="1">
    <citation type="submission" date="2018-04" db="EMBL/GenBank/DDBJ databases">
        <title>Whole genome sequencing of Hypsizygus marmoreus.</title>
        <authorList>
            <person name="Choi I.-G."/>
            <person name="Min B."/>
            <person name="Kim J.-G."/>
            <person name="Kim S."/>
            <person name="Oh Y.-L."/>
            <person name="Kong W.-S."/>
            <person name="Park H."/>
            <person name="Jeong J."/>
            <person name="Song E.-S."/>
        </authorList>
    </citation>
    <scope>NUCLEOTIDE SEQUENCE [LARGE SCALE GENOMIC DNA]</scope>
    <source>
        <strain evidence="4">51987-8</strain>
    </source>
</reference>
<sequence length="1088" mass="121139">MVEASATEGSSGDHNGGFSLQDCACIPLPATQQTDYGDDISSLILLFEEQAERAGLAAAALTQTASDPPSSTTPSVESLGKRKAHDLSDTSSAGLDNRPNKKSRRAGLATNSPDEPYIIADFSTIQNYPGLSYGVLFEMARLISLNKLPYQAVSTHHLEVLKGLNTERAPETVRTLFPHAASDSVQDPAFAQETAAKSPWEQLDKEEEALAIDPYAGLGHSNGFPGWYGGKVVFGGRLHKEQGTYSITLDRSSLGPSCRFTRRFGSKNFLRIKIPGPVLHATGNQLDNFFRKPFVLWGCIFRAFYAKDDTVFLFRTNEVMEGGHIYPGRISGMSLWQFINWHNPLEANSKQAMTKWAARTALGLSNSFPGPILKAENILTEDDIVSAAGSDMTDGCGSANRPTHLQVMHMLNPETYPTAFQYRLKGNKGMLTERNETSLHDELKVWVRLSQTKIQYPLNHHDPLDPTLRIIEILRTSYMKSPGRISPETIINLAENGVPHNVFIDLLKTSIGEVVEGLTTWEGTDAMFNLWTNVERAGAVIFSRRAREAAGEARVRGFGDRPADEDGDEDDQDEDGIGFDKALEERSTAWWADRTSGCPSSLEETVMVLLDSGLTPETSPILREKLKQVVTTKIKNRILNYRYDVPFSASAFVVPDPYGVLGVDEIQFKSSRRNLKDPQGILTDIILGDVLLTRNPCKLPTDVRKVRAVEHPFLRGYSDVIICSVKGLRRLLDYLAGGDYDGDTALVIWDPAMVEPFKNADEKYSVEPEGVDSCFTSAGNEKVTEFLERTSSLSETEKTLDMQRYLLGALRDTSVVGKYSTMHDNAIYSLGYRNPRTIRLAYVFCKVLDGAKTGLKITPNALHSDLKKYNNTLGPKWKAKDTSHVFDRTNGTYLKREKTDYIAGPFIMDVLRKAAKAERKRVLAAMDTVFKPLPPGLDQHLAQPWMDTMEMAKRGRPDAVSGKLQDLSLIEAHVENMFAEHKLLVQKNFTSLAIERRQDILRNLSKKFASSPRPDEMGTVALDAAGIARLRASYAYIYDFKHAKNASSFSRFPWNMALRELCHIKASALGSYKTVTTGFYERFRLSRR</sequence>
<protein>
    <recommendedName>
        <fullName evidence="1">RNA-dependent RNA polymerase</fullName>
        <ecNumber evidence="1">2.7.7.48</ecNumber>
    </recommendedName>
</protein>
<evidence type="ECO:0000313" key="4">
    <source>
        <dbReference type="EMBL" id="RDB30447.1"/>
    </source>
</evidence>
<evidence type="ECO:0000256" key="1">
    <source>
        <dbReference type="RuleBase" id="RU363098"/>
    </source>
</evidence>
<feature type="compositionally biased region" description="Low complexity" evidence="2">
    <location>
        <begin position="62"/>
        <end position="75"/>
    </location>
</feature>
<keyword evidence="1" id="KW-0808">Transferase</keyword>
<feature type="region of interest" description="Disordered" evidence="2">
    <location>
        <begin position="62"/>
        <end position="110"/>
    </location>
</feature>
<organism evidence="4 5">
    <name type="scientific">Hypsizygus marmoreus</name>
    <name type="common">White beech mushroom</name>
    <name type="synonym">Agaricus marmoreus</name>
    <dbReference type="NCBI Taxonomy" id="39966"/>
    <lineage>
        <taxon>Eukaryota</taxon>
        <taxon>Fungi</taxon>
        <taxon>Dikarya</taxon>
        <taxon>Basidiomycota</taxon>
        <taxon>Agaricomycotina</taxon>
        <taxon>Agaricomycetes</taxon>
        <taxon>Agaricomycetidae</taxon>
        <taxon>Agaricales</taxon>
        <taxon>Tricholomatineae</taxon>
        <taxon>Lyophyllaceae</taxon>
        <taxon>Hypsizygus</taxon>
    </lineage>
</organism>
<feature type="compositionally biased region" description="Acidic residues" evidence="2">
    <location>
        <begin position="565"/>
        <end position="576"/>
    </location>
</feature>
<accession>A0A369KC52</accession>
<dbReference type="InParanoid" id="A0A369KC52"/>
<gene>
    <name evidence="4" type="primary">SHL2_0</name>
    <name evidence="4" type="ORF">Hypma_007314</name>
</gene>
<evidence type="ECO:0000313" key="5">
    <source>
        <dbReference type="Proteomes" id="UP000076154"/>
    </source>
</evidence>
<dbReference type="InterPro" id="IPR007855">
    <property type="entry name" value="RDRP"/>
</dbReference>
<dbReference type="InterPro" id="IPR057596">
    <property type="entry name" value="RDRP_core"/>
</dbReference>
<dbReference type="GO" id="GO:0003968">
    <property type="term" value="F:RNA-directed RNA polymerase activity"/>
    <property type="evidence" value="ECO:0007669"/>
    <property type="project" value="UniProtKB-KW"/>
</dbReference>
<comment type="catalytic activity">
    <reaction evidence="1">
        <text>RNA(n) + a ribonucleoside 5'-triphosphate = RNA(n+1) + diphosphate</text>
        <dbReference type="Rhea" id="RHEA:21248"/>
        <dbReference type="Rhea" id="RHEA-COMP:14527"/>
        <dbReference type="Rhea" id="RHEA-COMP:17342"/>
        <dbReference type="ChEBI" id="CHEBI:33019"/>
        <dbReference type="ChEBI" id="CHEBI:61557"/>
        <dbReference type="ChEBI" id="CHEBI:140395"/>
        <dbReference type="EC" id="2.7.7.48"/>
    </reaction>
</comment>